<sequence>MSLCMPEPDAGVLARRGDIVAALRAIVPGDGVIDHADALRPYESDALTAYRQPPMVVVLPQTVEQVAAILRWCHANRVKVVPRGAGTSLSGGALPLADGVLMGMARFNRILDIDYADRLAVVQPGVTNLAITRAVEDAGFYYAPDPSSQIACTIGGNIAENSGGVHCLKYGLTTNNVLGVELVTIEGEILRLGGRGLEAQGLDLLGVVVGSEGLLGVVTEVTVRLLPKPETARALLIGFPTVESGGKCVADVIAAGIIPAGMEMMDQPAVHAAEAFVNVGYPLDVAALLIVELDGPAAECSHLIDEVEAIALANGAVSIRISTDDAERAAFWAGRKAAFPAAGRLAPDYLCMDGTIPRRCLPEVLTRMRALSERHGLGVINVFHAGDGNLHPLILYDANQPGQLATAEAFGADILRLCVEVGGVLTGEHGVGVEKRDLMPLMFSPADLAQQSHVKSAFDPELLLNPGKVFPLLHRCAELGAMHVHNGKLPFPDLPRF</sequence>
<comment type="cofactor">
    <cofactor evidence="1">
        <name>FAD</name>
        <dbReference type="ChEBI" id="CHEBI:57692"/>
    </cofactor>
</comment>
<evidence type="ECO:0000256" key="1">
    <source>
        <dbReference type="ARBA" id="ARBA00001974"/>
    </source>
</evidence>
<dbReference type="SUPFAM" id="SSF55103">
    <property type="entry name" value="FAD-linked oxidases, C-terminal domain"/>
    <property type="match status" value="1"/>
</dbReference>
<dbReference type="SUPFAM" id="SSF56176">
    <property type="entry name" value="FAD-binding/transporter-associated domain-like"/>
    <property type="match status" value="1"/>
</dbReference>
<dbReference type="InterPro" id="IPR051914">
    <property type="entry name" value="FAD-linked_OxidoTrans_Type4"/>
</dbReference>
<comment type="caution">
    <text evidence="6">The sequence shown here is derived from an EMBL/GenBank/DDBJ whole genome shotgun (WGS) entry which is preliminary data.</text>
</comment>
<dbReference type="OrthoDB" id="9811557at2"/>
<dbReference type="PROSITE" id="PS51387">
    <property type="entry name" value="FAD_PCMH"/>
    <property type="match status" value="1"/>
</dbReference>
<dbReference type="GO" id="GO:0071949">
    <property type="term" value="F:FAD binding"/>
    <property type="evidence" value="ECO:0007669"/>
    <property type="project" value="InterPro"/>
</dbReference>
<evidence type="ECO:0000313" key="7">
    <source>
        <dbReference type="Proteomes" id="UP000481327"/>
    </source>
</evidence>
<accession>A0A7C9KN63</accession>
<name>A0A7C9KN63_9SPHN</name>
<evidence type="ECO:0000259" key="5">
    <source>
        <dbReference type="PROSITE" id="PS51387"/>
    </source>
</evidence>
<dbReference type="Proteomes" id="UP000481327">
    <property type="component" value="Unassembled WGS sequence"/>
</dbReference>
<keyword evidence="7" id="KW-1185">Reference proteome</keyword>
<evidence type="ECO:0000256" key="2">
    <source>
        <dbReference type="ARBA" id="ARBA00022630"/>
    </source>
</evidence>
<evidence type="ECO:0000256" key="4">
    <source>
        <dbReference type="ARBA" id="ARBA00023002"/>
    </source>
</evidence>
<keyword evidence="3" id="KW-0274">FAD</keyword>
<evidence type="ECO:0000313" key="6">
    <source>
        <dbReference type="EMBL" id="MQT17484.1"/>
    </source>
</evidence>
<dbReference type="PANTHER" id="PTHR42934:SF1">
    <property type="entry name" value="GLYCOLATE OXIDASE SUBUNIT GLCD"/>
    <property type="match status" value="1"/>
</dbReference>
<organism evidence="6 7">
    <name type="scientific">Sandarakinorhabdus fusca</name>
    <dbReference type="NCBI Taxonomy" id="1439888"/>
    <lineage>
        <taxon>Bacteria</taxon>
        <taxon>Pseudomonadati</taxon>
        <taxon>Pseudomonadota</taxon>
        <taxon>Alphaproteobacteria</taxon>
        <taxon>Sphingomonadales</taxon>
        <taxon>Sphingosinicellaceae</taxon>
        <taxon>Sandarakinorhabdus</taxon>
    </lineage>
</organism>
<keyword evidence="4" id="KW-0560">Oxidoreductase</keyword>
<dbReference type="Pfam" id="PF02913">
    <property type="entry name" value="FAD-oxidase_C"/>
    <property type="match status" value="1"/>
</dbReference>
<feature type="domain" description="FAD-binding PCMH-type" evidence="5">
    <location>
        <begin position="50"/>
        <end position="228"/>
    </location>
</feature>
<gene>
    <name evidence="6" type="ORF">F3168_09445</name>
</gene>
<protein>
    <submittedName>
        <fullName evidence="6">FAD-binding protein</fullName>
    </submittedName>
</protein>
<reference evidence="6 7" key="1">
    <citation type="submission" date="2019-09" db="EMBL/GenBank/DDBJ databases">
        <title>Polymorphobacter sp. isolated from a lake in China.</title>
        <authorList>
            <person name="Liu Z."/>
        </authorList>
    </citation>
    <scope>NUCLEOTIDE SEQUENCE [LARGE SCALE GENOMIC DNA]</scope>
    <source>
        <strain evidence="6 7">D40P</strain>
    </source>
</reference>
<dbReference type="InterPro" id="IPR016169">
    <property type="entry name" value="FAD-bd_PCMH_sub2"/>
</dbReference>
<dbReference type="Pfam" id="PF01565">
    <property type="entry name" value="FAD_binding_4"/>
    <property type="match status" value="1"/>
</dbReference>
<dbReference type="EMBL" id="WIOL01000003">
    <property type="protein sequence ID" value="MQT17484.1"/>
    <property type="molecule type" value="Genomic_DNA"/>
</dbReference>
<dbReference type="PANTHER" id="PTHR42934">
    <property type="entry name" value="GLYCOLATE OXIDASE SUBUNIT GLCD"/>
    <property type="match status" value="1"/>
</dbReference>
<keyword evidence="2" id="KW-0285">Flavoprotein</keyword>
<evidence type="ECO:0000256" key="3">
    <source>
        <dbReference type="ARBA" id="ARBA00022827"/>
    </source>
</evidence>
<dbReference type="InterPro" id="IPR006094">
    <property type="entry name" value="Oxid_FAD_bind_N"/>
</dbReference>
<dbReference type="Gene3D" id="3.30.465.10">
    <property type="match status" value="1"/>
</dbReference>
<dbReference type="Gene3D" id="3.30.70.2740">
    <property type="match status" value="1"/>
</dbReference>
<dbReference type="InterPro" id="IPR016166">
    <property type="entry name" value="FAD-bd_PCMH"/>
</dbReference>
<proteinExistence type="predicted"/>
<dbReference type="InterPro" id="IPR016171">
    <property type="entry name" value="Vanillyl_alc_oxidase_C-sub2"/>
</dbReference>
<dbReference type="InterPro" id="IPR036318">
    <property type="entry name" value="FAD-bd_PCMH-like_sf"/>
</dbReference>
<dbReference type="AlphaFoldDB" id="A0A7C9KN63"/>
<dbReference type="InterPro" id="IPR004113">
    <property type="entry name" value="FAD-bd_oxidored_4_C"/>
</dbReference>
<dbReference type="InterPro" id="IPR016164">
    <property type="entry name" value="FAD-linked_Oxase-like_C"/>
</dbReference>
<dbReference type="GO" id="GO:0016491">
    <property type="term" value="F:oxidoreductase activity"/>
    <property type="evidence" value="ECO:0007669"/>
    <property type="project" value="UniProtKB-KW"/>
</dbReference>
<dbReference type="Gene3D" id="1.10.45.10">
    <property type="entry name" value="Vanillyl-alcohol Oxidase, Chain A, domain 4"/>
    <property type="match status" value="1"/>
</dbReference>